<dbReference type="EC" id="2.1.2.9" evidence="2"/>
<feature type="domain" description="Formyl transferase C-terminal" evidence="6">
    <location>
        <begin position="254"/>
        <end position="368"/>
    </location>
</feature>
<evidence type="ECO:0000259" key="6">
    <source>
        <dbReference type="Pfam" id="PF02911"/>
    </source>
</evidence>
<reference evidence="7 8" key="1">
    <citation type="submission" date="2020-01" db="EMBL/GenBank/DDBJ databases">
        <title>Draft genome sequence of Aspergillus lentulus IFM 60648.</title>
        <authorList>
            <person name="Takahashi H."/>
            <person name="Yaguchi T."/>
        </authorList>
    </citation>
    <scope>NUCLEOTIDE SEQUENCE [LARGE SCALE GENOMIC DNA]</scope>
    <source>
        <strain evidence="7 8">IFM 60648</strain>
    </source>
</reference>
<evidence type="ECO:0000313" key="7">
    <source>
        <dbReference type="EMBL" id="GFF76555.1"/>
    </source>
</evidence>
<keyword evidence="4" id="KW-0648">Protein biosynthesis</keyword>
<proteinExistence type="inferred from homology"/>
<dbReference type="Proteomes" id="UP000465220">
    <property type="component" value="Unassembled WGS sequence"/>
</dbReference>
<dbReference type="PANTHER" id="PTHR11138">
    <property type="entry name" value="METHIONYL-TRNA FORMYLTRANSFERASE"/>
    <property type="match status" value="1"/>
</dbReference>
<dbReference type="EMBL" id="BLKI01000023">
    <property type="protein sequence ID" value="GFF76555.1"/>
    <property type="molecule type" value="Genomic_DNA"/>
</dbReference>
<dbReference type="InterPro" id="IPR005793">
    <property type="entry name" value="Formyl_trans_C"/>
</dbReference>
<dbReference type="InterPro" id="IPR002376">
    <property type="entry name" value="Formyl_transf_N"/>
</dbReference>
<dbReference type="Gene3D" id="3.40.50.12230">
    <property type="match status" value="1"/>
</dbReference>
<evidence type="ECO:0000313" key="8">
    <source>
        <dbReference type="Proteomes" id="UP000465220"/>
    </source>
</evidence>
<dbReference type="InterPro" id="IPR041711">
    <property type="entry name" value="Met-tRNA-FMT_N"/>
</dbReference>
<comment type="caution">
    <text evidence="7">The sequence shown here is derived from an EMBL/GenBank/DDBJ whole genome shotgun (WGS) entry which is preliminary data.</text>
</comment>
<evidence type="ECO:0000256" key="3">
    <source>
        <dbReference type="ARBA" id="ARBA00022679"/>
    </source>
</evidence>
<evidence type="ECO:0000256" key="4">
    <source>
        <dbReference type="ARBA" id="ARBA00022917"/>
    </source>
</evidence>
<accession>A0ABQ1ACE2</accession>
<feature type="domain" description="Formyl transferase N-terminal" evidence="5">
    <location>
        <begin position="48"/>
        <end position="193"/>
    </location>
</feature>
<dbReference type="CDD" id="cd08646">
    <property type="entry name" value="FMT_core_Met-tRNA-FMT_N"/>
    <property type="match status" value="1"/>
</dbReference>
<dbReference type="Pfam" id="PF00551">
    <property type="entry name" value="Formyl_trans_N"/>
    <property type="match status" value="1"/>
</dbReference>
<comment type="similarity">
    <text evidence="1">Belongs to the Fmt family.</text>
</comment>
<dbReference type="Pfam" id="PF02911">
    <property type="entry name" value="Formyl_trans_C"/>
    <property type="match status" value="1"/>
</dbReference>
<organism evidence="7 8">
    <name type="scientific">Aspergillus lentulus</name>
    <dbReference type="NCBI Taxonomy" id="293939"/>
    <lineage>
        <taxon>Eukaryota</taxon>
        <taxon>Fungi</taxon>
        <taxon>Dikarya</taxon>
        <taxon>Ascomycota</taxon>
        <taxon>Pezizomycotina</taxon>
        <taxon>Eurotiomycetes</taxon>
        <taxon>Eurotiomycetidae</taxon>
        <taxon>Eurotiales</taxon>
        <taxon>Aspergillaceae</taxon>
        <taxon>Aspergillus</taxon>
        <taxon>Aspergillus subgen. Fumigati</taxon>
    </lineage>
</organism>
<sequence length="399" mass="44267">MAHLMRAGALCHYRSALSERSFGYRFLATKTYDPLRILFCGADEFSIASLRALHEEHVKRPDRISSIDVVCRPGKRVGRGLKKIREVPIKAVATELSLPIHEIDTFKGWAPPILPGGPINLIVAVSFGLFVPPRILNAAKYGGLNVHPSLLPDFRGPAPLHHTLLAGRTKTGVTLQTLHIKHFDHGVILQQTPAPGFEIPDPDTCTVPELLNIVAPKGAEILLDGIRKGLFVPPIEDAGWRASQSDEPLIHAAKIKPEDRHIDWVNWTWKDINRRNRVLGPLWSKTLAVSDPTSGNPLFQQRRVILSEMEEVDTLKGCEALSLVPGLPFVDSAHPIDRQQGKGLYVFTRDGKLIRIHQMKVEGEQNADGVRAALKARMLSDRTFHCGAADFTPFHNPLQ</sequence>
<evidence type="ECO:0000256" key="2">
    <source>
        <dbReference type="ARBA" id="ARBA00012261"/>
    </source>
</evidence>
<gene>
    <name evidence="7" type="ORF">IFM60648_04732</name>
</gene>
<keyword evidence="3" id="KW-0808">Transferase</keyword>
<dbReference type="InterPro" id="IPR036477">
    <property type="entry name" value="Formyl_transf_N_sf"/>
</dbReference>
<evidence type="ECO:0000256" key="1">
    <source>
        <dbReference type="ARBA" id="ARBA00010699"/>
    </source>
</evidence>
<evidence type="ECO:0000259" key="5">
    <source>
        <dbReference type="Pfam" id="PF00551"/>
    </source>
</evidence>
<dbReference type="SUPFAM" id="SSF53328">
    <property type="entry name" value="Formyltransferase"/>
    <property type="match status" value="1"/>
</dbReference>
<keyword evidence="8" id="KW-1185">Reference proteome</keyword>
<protein>
    <recommendedName>
        <fullName evidence="2">methionyl-tRNA formyltransferase</fullName>
        <ecNumber evidence="2">2.1.2.9</ecNumber>
    </recommendedName>
</protein>
<dbReference type="PANTHER" id="PTHR11138:SF5">
    <property type="entry name" value="METHIONYL-TRNA FORMYLTRANSFERASE, MITOCHONDRIAL"/>
    <property type="match status" value="1"/>
</dbReference>
<name>A0ABQ1ACE2_ASPLE</name>